<keyword evidence="5" id="KW-0255">Endonuclease</keyword>
<keyword evidence="7" id="KW-0378">Hydrolase</keyword>
<dbReference type="InterPro" id="IPR006166">
    <property type="entry name" value="ERCC4_domain"/>
</dbReference>
<keyword evidence="4" id="KW-0479">Metal-binding</keyword>
<dbReference type="SUPFAM" id="SSF52980">
    <property type="entry name" value="Restriction endonuclease-like"/>
    <property type="match status" value="1"/>
</dbReference>
<evidence type="ECO:0000259" key="11">
    <source>
        <dbReference type="SMART" id="SM00891"/>
    </source>
</evidence>
<dbReference type="Gene3D" id="1.10.150.670">
    <property type="entry name" value="Crossover junction endonuclease EME1, DNA-binding domain"/>
    <property type="match status" value="1"/>
</dbReference>
<dbReference type="AlphaFoldDB" id="A0A6C0HGE5"/>
<comment type="similarity">
    <text evidence="2">Belongs to the XPF family.</text>
</comment>
<reference evidence="12" key="1">
    <citation type="journal article" date="2020" name="Nature">
        <title>Giant virus diversity and host interactions through global metagenomics.</title>
        <authorList>
            <person name="Schulz F."/>
            <person name="Roux S."/>
            <person name="Paez-Espino D."/>
            <person name="Jungbluth S."/>
            <person name="Walsh D.A."/>
            <person name="Denef V.J."/>
            <person name="McMahon K.D."/>
            <person name="Konstantinidis K.T."/>
            <person name="Eloe-Fadrosh E.A."/>
            <person name="Kyrpides N.C."/>
            <person name="Woyke T."/>
        </authorList>
    </citation>
    <scope>NUCLEOTIDE SEQUENCE</scope>
    <source>
        <strain evidence="12">GVMAG-M-3300023184-101</strain>
    </source>
</reference>
<evidence type="ECO:0000256" key="8">
    <source>
        <dbReference type="ARBA" id="ARBA00022842"/>
    </source>
</evidence>
<dbReference type="Gene3D" id="3.40.50.10130">
    <property type="match status" value="1"/>
</dbReference>
<evidence type="ECO:0000256" key="9">
    <source>
        <dbReference type="ARBA" id="ARBA00023172"/>
    </source>
</evidence>
<sequence>MLIKVDYRDAELHSKCCLLLESNVEKYSCIKILKENIPLGDVIIVDDLNLNDNIEKVIIERKSLPDLAASIKDGRYAEQSFRLNQCSMHNHTIYYAIEGDLRTYKPFAGKGCVDKKTLLSAMVSISYFKGFSVHRTMNIDETAEWIVQFALKLEKERPNTMSFYNLSQVPIQSSTVVDKEPSLNYADVCNSTRIKKNNITPTNIGSIMLSQIPNVSSASADVIIGKFGSINALIQALNSSDKALDNITTLNKNGQSRKISKPCIANIYNYLVPKAAAAANTTITIETEIAE</sequence>
<dbReference type="GO" id="GO:0000727">
    <property type="term" value="P:double-strand break repair via break-induced replication"/>
    <property type="evidence" value="ECO:0007669"/>
    <property type="project" value="TreeGrafter"/>
</dbReference>
<evidence type="ECO:0000256" key="10">
    <source>
        <dbReference type="ARBA" id="ARBA00023204"/>
    </source>
</evidence>
<proteinExistence type="inferred from homology"/>
<keyword evidence="6" id="KW-0227">DNA damage</keyword>
<keyword evidence="9" id="KW-0233">DNA recombination</keyword>
<accession>A0A6C0HGE5</accession>
<evidence type="ECO:0000256" key="3">
    <source>
        <dbReference type="ARBA" id="ARBA00022722"/>
    </source>
</evidence>
<evidence type="ECO:0000256" key="1">
    <source>
        <dbReference type="ARBA" id="ARBA00001946"/>
    </source>
</evidence>
<keyword evidence="10" id="KW-0234">DNA repair</keyword>
<dbReference type="GO" id="GO:0031573">
    <property type="term" value="P:mitotic intra-S DNA damage checkpoint signaling"/>
    <property type="evidence" value="ECO:0007669"/>
    <property type="project" value="TreeGrafter"/>
</dbReference>
<dbReference type="GO" id="GO:0008821">
    <property type="term" value="F:crossover junction DNA endonuclease activity"/>
    <property type="evidence" value="ECO:0007669"/>
    <property type="project" value="InterPro"/>
</dbReference>
<dbReference type="PANTHER" id="PTHR13451">
    <property type="entry name" value="CLASS II CROSSOVER JUNCTION ENDONUCLEASE MUS81"/>
    <property type="match status" value="1"/>
</dbReference>
<dbReference type="GO" id="GO:0000712">
    <property type="term" value="P:resolution of meiotic recombination intermediates"/>
    <property type="evidence" value="ECO:0007669"/>
    <property type="project" value="TreeGrafter"/>
</dbReference>
<feature type="domain" description="ERCC4" evidence="11">
    <location>
        <begin position="2"/>
        <end position="101"/>
    </location>
</feature>
<name>A0A6C0HGE5_9ZZZZ</name>
<comment type="cofactor">
    <cofactor evidence="1">
        <name>Mg(2+)</name>
        <dbReference type="ChEBI" id="CHEBI:18420"/>
    </cofactor>
</comment>
<evidence type="ECO:0000256" key="4">
    <source>
        <dbReference type="ARBA" id="ARBA00022723"/>
    </source>
</evidence>
<keyword evidence="3" id="KW-0540">Nuclease</keyword>
<dbReference type="GO" id="GO:0003677">
    <property type="term" value="F:DNA binding"/>
    <property type="evidence" value="ECO:0007669"/>
    <property type="project" value="InterPro"/>
</dbReference>
<dbReference type="Pfam" id="PF02732">
    <property type="entry name" value="ERCC4"/>
    <property type="match status" value="1"/>
</dbReference>
<evidence type="ECO:0000256" key="6">
    <source>
        <dbReference type="ARBA" id="ARBA00022763"/>
    </source>
</evidence>
<protein>
    <recommendedName>
        <fullName evidence="11">ERCC4 domain-containing protein</fullName>
    </recommendedName>
</protein>
<dbReference type="InterPro" id="IPR033309">
    <property type="entry name" value="Mus81"/>
</dbReference>
<evidence type="ECO:0000313" key="12">
    <source>
        <dbReference type="EMBL" id="QHT79477.1"/>
    </source>
</evidence>
<dbReference type="InterPro" id="IPR047416">
    <property type="entry name" value="XPF_nuclease_Mus81"/>
</dbReference>
<dbReference type="GO" id="GO:0046872">
    <property type="term" value="F:metal ion binding"/>
    <property type="evidence" value="ECO:0007669"/>
    <property type="project" value="UniProtKB-KW"/>
</dbReference>
<keyword evidence="8" id="KW-0460">Magnesium</keyword>
<evidence type="ECO:0000256" key="5">
    <source>
        <dbReference type="ARBA" id="ARBA00022759"/>
    </source>
</evidence>
<evidence type="ECO:0000256" key="2">
    <source>
        <dbReference type="ARBA" id="ARBA00010015"/>
    </source>
</evidence>
<evidence type="ECO:0000256" key="7">
    <source>
        <dbReference type="ARBA" id="ARBA00022801"/>
    </source>
</evidence>
<dbReference type="SMART" id="SM00891">
    <property type="entry name" value="ERCC4"/>
    <property type="match status" value="1"/>
</dbReference>
<dbReference type="GO" id="GO:0048257">
    <property type="term" value="F:3'-flap endonuclease activity"/>
    <property type="evidence" value="ECO:0007669"/>
    <property type="project" value="TreeGrafter"/>
</dbReference>
<dbReference type="EMBL" id="MN739949">
    <property type="protein sequence ID" value="QHT79477.1"/>
    <property type="molecule type" value="Genomic_DNA"/>
</dbReference>
<organism evidence="12">
    <name type="scientific">viral metagenome</name>
    <dbReference type="NCBI Taxonomy" id="1070528"/>
    <lineage>
        <taxon>unclassified sequences</taxon>
        <taxon>metagenomes</taxon>
        <taxon>organismal metagenomes</taxon>
    </lineage>
</organism>
<dbReference type="InterPro" id="IPR011335">
    <property type="entry name" value="Restrct_endonuc-II-like"/>
</dbReference>
<dbReference type="GO" id="GO:0048476">
    <property type="term" value="C:Holliday junction resolvase complex"/>
    <property type="evidence" value="ECO:0007669"/>
    <property type="project" value="TreeGrafter"/>
</dbReference>
<dbReference type="CDD" id="cd20074">
    <property type="entry name" value="XPF_nuclease_Mus81"/>
    <property type="match status" value="1"/>
</dbReference>
<dbReference type="PANTHER" id="PTHR13451:SF0">
    <property type="entry name" value="CROSSOVER JUNCTION ENDONUCLEASE MUS81"/>
    <property type="match status" value="1"/>
</dbReference>
<dbReference type="InterPro" id="IPR042530">
    <property type="entry name" value="EME1/EME2_C"/>
</dbReference>
<dbReference type="GO" id="GO:0005634">
    <property type="term" value="C:nucleus"/>
    <property type="evidence" value="ECO:0007669"/>
    <property type="project" value="TreeGrafter"/>
</dbReference>
<dbReference type="GO" id="GO:0006308">
    <property type="term" value="P:DNA catabolic process"/>
    <property type="evidence" value="ECO:0007669"/>
    <property type="project" value="InterPro"/>
</dbReference>